<reference evidence="2 3" key="1">
    <citation type="submission" date="2017-03" db="EMBL/GenBank/DDBJ databases">
        <authorList>
            <person name="Afonso C.L."/>
            <person name="Miller P.J."/>
            <person name="Scott M.A."/>
            <person name="Spackman E."/>
            <person name="Goraichik I."/>
            <person name="Dimitrov K.M."/>
            <person name="Suarez D.L."/>
            <person name="Swayne D.E."/>
        </authorList>
    </citation>
    <scope>NUCLEOTIDE SEQUENCE [LARGE SCALE GENOMIC DNA]</scope>
    <source>
        <strain evidence="2">Genome sequencing of Nitrospira japonica strain NJ11</strain>
    </source>
</reference>
<dbReference type="SUPFAM" id="SSF141371">
    <property type="entry name" value="PilZ domain-like"/>
    <property type="match status" value="1"/>
</dbReference>
<dbReference type="Pfam" id="PF07238">
    <property type="entry name" value="PilZ"/>
    <property type="match status" value="1"/>
</dbReference>
<dbReference type="Gene3D" id="2.40.10.220">
    <property type="entry name" value="predicted glycosyltransferase like domains"/>
    <property type="match status" value="1"/>
</dbReference>
<proteinExistence type="predicted"/>
<evidence type="ECO:0000259" key="1">
    <source>
        <dbReference type="Pfam" id="PF07238"/>
    </source>
</evidence>
<accession>A0A1W1I169</accession>
<dbReference type="InterPro" id="IPR009875">
    <property type="entry name" value="PilZ_domain"/>
</dbReference>
<dbReference type="Proteomes" id="UP000192042">
    <property type="component" value="Chromosome I"/>
</dbReference>
<dbReference type="GO" id="GO:0035438">
    <property type="term" value="F:cyclic-di-GMP binding"/>
    <property type="evidence" value="ECO:0007669"/>
    <property type="project" value="InterPro"/>
</dbReference>
<sequence>MIECRQHPRVTVDMQVYFSTTGNKLIREGTMFDLSVGGCAVASTTSVQSGSAVRILIRATDLGSPITIESAAVRWSEHGEFGVEFIGVSDVDHHRLRRLLQATNVSHVQPS</sequence>
<dbReference type="STRING" id="1325564.NSJP_0565"/>
<name>A0A1W1I169_9BACT</name>
<dbReference type="RefSeq" id="WP_080885371.1">
    <property type="nucleotide sequence ID" value="NZ_LT828648.1"/>
</dbReference>
<keyword evidence="3" id="KW-1185">Reference proteome</keyword>
<evidence type="ECO:0000313" key="3">
    <source>
        <dbReference type="Proteomes" id="UP000192042"/>
    </source>
</evidence>
<dbReference type="OrthoDB" id="9799424at2"/>
<organism evidence="2 3">
    <name type="scientific">Nitrospira japonica</name>
    <dbReference type="NCBI Taxonomy" id="1325564"/>
    <lineage>
        <taxon>Bacteria</taxon>
        <taxon>Pseudomonadati</taxon>
        <taxon>Nitrospirota</taxon>
        <taxon>Nitrospiria</taxon>
        <taxon>Nitrospirales</taxon>
        <taxon>Nitrospiraceae</taxon>
        <taxon>Nitrospira</taxon>
    </lineage>
</organism>
<evidence type="ECO:0000313" key="2">
    <source>
        <dbReference type="EMBL" id="SLM46737.1"/>
    </source>
</evidence>
<feature type="domain" description="PilZ" evidence="1">
    <location>
        <begin position="5"/>
        <end position="101"/>
    </location>
</feature>
<gene>
    <name evidence="2" type="ORF">NSJP_0565</name>
</gene>
<dbReference type="EMBL" id="LT828648">
    <property type="protein sequence ID" value="SLM46737.1"/>
    <property type="molecule type" value="Genomic_DNA"/>
</dbReference>
<protein>
    <recommendedName>
        <fullName evidence="1">PilZ domain-containing protein</fullName>
    </recommendedName>
</protein>
<dbReference type="AlphaFoldDB" id="A0A1W1I169"/>
<dbReference type="KEGG" id="nja:NSJP_0565"/>